<dbReference type="PANTHER" id="PTHR31668">
    <property type="entry name" value="GLUCOSE TRANSPORT TRANSCRIPTION REGULATOR RGT1-RELATED-RELATED"/>
    <property type="match status" value="1"/>
</dbReference>
<keyword evidence="1" id="KW-0479">Metal-binding</keyword>
<dbReference type="EMBL" id="KN846961">
    <property type="protein sequence ID" value="KIW64074.1"/>
    <property type="molecule type" value="Genomic_DNA"/>
</dbReference>
<feature type="compositionally biased region" description="Polar residues" evidence="6">
    <location>
        <begin position="64"/>
        <end position="78"/>
    </location>
</feature>
<dbReference type="Proteomes" id="UP000054266">
    <property type="component" value="Unassembled WGS sequence"/>
</dbReference>
<evidence type="ECO:0000256" key="3">
    <source>
        <dbReference type="ARBA" id="ARBA00023125"/>
    </source>
</evidence>
<organism evidence="8 9">
    <name type="scientific">Phialophora macrospora</name>
    <dbReference type="NCBI Taxonomy" id="1851006"/>
    <lineage>
        <taxon>Eukaryota</taxon>
        <taxon>Fungi</taxon>
        <taxon>Dikarya</taxon>
        <taxon>Ascomycota</taxon>
        <taxon>Pezizomycotina</taxon>
        <taxon>Eurotiomycetes</taxon>
        <taxon>Chaetothyriomycetidae</taxon>
        <taxon>Chaetothyriales</taxon>
        <taxon>Herpotrichiellaceae</taxon>
        <taxon>Phialophora</taxon>
    </lineage>
</organism>
<feature type="region of interest" description="Disordered" evidence="6">
    <location>
        <begin position="41"/>
        <end position="78"/>
    </location>
</feature>
<evidence type="ECO:0000256" key="5">
    <source>
        <dbReference type="ARBA" id="ARBA00023242"/>
    </source>
</evidence>
<dbReference type="PROSITE" id="PS50048">
    <property type="entry name" value="ZN2_CY6_FUNGAL_2"/>
    <property type="match status" value="1"/>
</dbReference>
<dbReference type="SMART" id="SM00066">
    <property type="entry name" value="GAL4"/>
    <property type="match status" value="1"/>
</dbReference>
<keyword evidence="2" id="KW-0805">Transcription regulation</keyword>
<dbReference type="Pfam" id="PF04082">
    <property type="entry name" value="Fungal_trans"/>
    <property type="match status" value="1"/>
</dbReference>
<keyword evidence="3" id="KW-0238">DNA-binding</keyword>
<dbReference type="GO" id="GO:0003677">
    <property type="term" value="F:DNA binding"/>
    <property type="evidence" value="ECO:0007669"/>
    <property type="project" value="UniProtKB-KW"/>
</dbReference>
<dbReference type="GO" id="GO:0000981">
    <property type="term" value="F:DNA-binding transcription factor activity, RNA polymerase II-specific"/>
    <property type="evidence" value="ECO:0007669"/>
    <property type="project" value="InterPro"/>
</dbReference>
<protein>
    <recommendedName>
        <fullName evidence="7">Zn(2)-C6 fungal-type domain-containing protein</fullName>
    </recommendedName>
</protein>
<dbReference type="AlphaFoldDB" id="A0A0D2FVP3"/>
<evidence type="ECO:0000313" key="9">
    <source>
        <dbReference type="Proteomes" id="UP000054266"/>
    </source>
</evidence>
<feature type="domain" description="Zn(2)-C6 fungal-type" evidence="7">
    <location>
        <begin position="5"/>
        <end position="37"/>
    </location>
</feature>
<evidence type="ECO:0000256" key="6">
    <source>
        <dbReference type="SAM" id="MobiDB-lite"/>
    </source>
</evidence>
<evidence type="ECO:0000259" key="7">
    <source>
        <dbReference type="PROSITE" id="PS50048"/>
    </source>
</evidence>
<dbReference type="InterPro" id="IPR007219">
    <property type="entry name" value="XnlR_reg_dom"/>
</dbReference>
<evidence type="ECO:0000256" key="4">
    <source>
        <dbReference type="ARBA" id="ARBA00023163"/>
    </source>
</evidence>
<dbReference type="InterPro" id="IPR001138">
    <property type="entry name" value="Zn2Cys6_DnaBD"/>
</dbReference>
<dbReference type="SUPFAM" id="SSF57701">
    <property type="entry name" value="Zn2/Cys6 DNA-binding domain"/>
    <property type="match status" value="1"/>
</dbReference>
<dbReference type="InterPro" id="IPR036864">
    <property type="entry name" value="Zn2-C6_fun-type_DNA-bd_sf"/>
</dbReference>
<evidence type="ECO:0000256" key="2">
    <source>
        <dbReference type="ARBA" id="ARBA00023015"/>
    </source>
</evidence>
<dbReference type="GO" id="GO:0006351">
    <property type="term" value="P:DNA-templated transcription"/>
    <property type="evidence" value="ECO:0007669"/>
    <property type="project" value="InterPro"/>
</dbReference>
<dbReference type="GO" id="GO:0008270">
    <property type="term" value="F:zinc ion binding"/>
    <property type="evidence" value="ECO:0007669"/>
    <property type="project" value="InterPro"/>
</dbReference>
<sequence length="580" mass="65181">MPRRACDACKIRKVKCDGDESSDPCSNCRMSKLTCEYKQQVRKRGRRPLSQSQLGPRRRVSRDAQLSDQYTDSNSHTSPTLSIYEVDLAATVPYQDHTTPKSISGRSGVDINAQIQILHDELVSSLLLYAPSLTLDVIVSGCIDIALRDVFPLGPLFHEPSIRQNVPLRRPVLRTDSIFWSSHGTGLVRLGNNQAMDDLARLRAYTATTALCASVSFLLPAERVTNVVMVGQAFLQTTREILKLYEDFDVVNPDSSSLVIRLCQASALHTCARTLVAWQRLDEALRLAEQMRLYDERSYEGLPPLEAQMRRLAFWQLYILDKYASLVEGTPMRMHSFSIGAPITTKIRGEIETPLLVSHVQGECSDLEKQLLAGFYLLQSMWAAAADVSLDLQILGRLCRPGAHTRIAEEANRMNLAETYLRFIAVLDDFPPSLESLEPPSTATDEWTVSSRRSFWLQRSHLLVSYHTLRMIFLQRFADLGLADLVGSRNDRSTLASRKMEIAHDFIIVITSVPFDCLRANGESCVAKIRKVGATLLEVILQVETPQIVSRAKALFPRLMDVLTRLDSRASDELNSEYLH</sequence>
<dbReference type="Pfam" id="PF00172">
    <property type="entry name" value="Zn_clus"/>
    <property type="match status" value="1"/>
</dbReference>
<dbReference type="PROSITE" id="PS00463">
    <property type="entry name" value="ZN2_CY6_FUNGAL_1"/>
    <property type="match status" value="1"/>
</dbReference>
<reference evidence="8 9" key="1">
    <citation type="submission" date="2015-01" db="EMBL/GenBank/DDBJ databases">
        <title>The Genome Sequence of Capronia semiimmersa CBS27337.</title>
        <authorList>
            <consortium name="The Broad Institute Genomics Platform"/>
            <person name="Cuomo C."/>
            <person name="de Hoog S."/>
            <person name="Gorbushina A."/>
            <person name="Stielow B."/>
            <person name="Teixiera M."/>
            <person name="Abouelleil A."/>
            <person name="Chapman S.B."/>
            <person name="Priest M."/>
            <person name="Young S.K."/>
            <person name="Wortman J."/>
            <person name="Nusbaum C."/>
            <person name="Birren B."/>
        </authorList>
    </citation>
    <scope>NUCLEOTIDE SEQUENCE [LARGE SCALE GENOMIC DNA]</scope>
    <source>
        <strain evidence="8 9">CBS 27337</strain>
    </source>
</reference>
<keyword evidence="4" id="KW-0804">Transcription</keyword>
<dbReference type="Gene3D" id="4.10.240.10">
    <property type="entry name" value="Zn(2)-C6 fungal-type DNA-binding domain"/>
    <property type="match status" value="1"/>
</dbReference>
<gene>
    <name evidence="8" type="ORF">PV04_09032</name>
</gene>
<keyword evidence="5" id="KW-0539">Nucleus</keyword>
<dbReference type="CDD" id="cd12148">
    <property type="entry name" value="fungal_TF_MHR"/>
    <property type="match status" value="1"/>
</dbReference>
<dbReference type="InterPro" id="IPR050797">
    <property type="entry name" value="Carb_Metab_Trans_Reg"/>
</dbReference>
<dbReference type="CDD" id="cd00067">
    <property type="entry name" value="GAL4"/>
    <property type="match status" value="1"/>
</dbReference>
<accession>A0A0D2FVP3</accession>
<dbReference type="SMART" id="SM00906">
    <property type="entry name" value="Fungal_trans"/>
    <property type="match status" value="1"/>
</dbReference>
<proteinExistence type="predicted"/>
<name>A0A0D2FVP3_9EURO</name>
<evidence type="ECO:0000313" key="8">
    <source>
        <dbReference type="EMBL" id="KIW64074.1"/>
    </source>
</evidence>
<dbReference type="STRING" id="5601.A0A0D2FVP3"/>
<dbReference type="HOGENOM" id="CLU_020223_2_1_1"/>
<evidence type="ECO:0000256" key="1">
    <source>
        <dbReference type="ARBA" id="ARBA00022723"/>
    </source>
</evidence>
<keyword evidence="9" id="KW-1185">Reference proteome</keyword>